<comment type="caution">
    <text evidence="1">The sequence shown here is derived from an EMBL/GenBank/DDBJ whole genome shotgun (WGS) entry which is preliminary data.</text>
</comment>
<sequence length="277" mass="32861">MFSEKDDAYDYRHPLYIGDWRKPIAYMDDDFANDDLDGPHMKRKITILNYHPEIEELYGHDSRTTLITVIAAHGLAARTNFQNRLVGLVANITIPAPIAMSFRRYHLEHHTFQGVDGIDPDLPLDWEKSVIRSNTLFKLMWLIFFPIINLIRSLAMFKSPQFIHPAAARFIQEHYTFDDGQETYSYYGILNKFFMNVGYHNEHHDFTKVAWSRLPEIRKIAAEYYDDLAYHTSWLMVFWNFVTKRQFGPQSRVRRSFKDHMKGRKMILTLKKTLMEE</sequence>
<evidence type="ECO:0000313" key="1">
    <source>
        <dbReference type="EMBL" id="CAG8571049.1"/>
    </source>
</evidence>
<name>A0ACA9M6I1_9GLOM</name>
<dbReference type="EMBL" id="CAJVPT010010501">
    <property type="protein sequence ID" value="CAG8571049.1"/>
    <property type="molecule type" value="Genomic_DNA"/>
</dbReference>
<gene>
    <name evidence="1" type="ORF">ACOLOM_LOCUS5608</name>
</gene>
<keyword evidence="2" id="KW-1185">Reference proteome</keyword>
<accession>A0ACA9M6I1</accession>
<dbReference type="Proteomes" id="UP000789525">
    <property type="component" value="Unassembled WGS sequence"/>
</dbReference>
<organism evidence="1 2">
    <name type="scientific">Acaulospora colombiana</name>
    <dbReference type="NCBI Taxonomy" id="27376"/>
    <lineage>
        <taxon>Eukaryota</taxon>
        <taxon>Fungi</taxon>
        <taxon>Fungi incertae sedis</taxon>
        <taxon>Mucoromycota</taxon>
        <taxon>Glomeromycotina</taxon>
        <taxon>Glomeromycetes</taxon>
        <taxon>Diversisporales</taxon>
        <taxon>Acaulosporaceae</taxon>
        <taxon>Acaulospora</taxon>
    </lineage>
</organism>
<reference evidence="1" key="1">
    <citation type="submission" date="2021-06" db="EMBL/GenBank/DDBJ databases">
        <authorList>
            <person name="Kallberg Y."/>
            <person name="Tangrot J."/>
            <person name="Rosling A."/>
        </authorList>
    </citation>
    <scope>NUCLEOTIDE SEQUENCE</scope>
    <source>
        <strain evidence="1">CL356</strain>
    </source>
</reference>
<proteinExistence type="predicted"/>
<protein>
    <submittedName>
        <fullName evidence="1">10089_t:CDS:1</fullName>
    </submittedName>
</protein>
<evidence type="ECO:0000313" key="2">
    <source>
        <dbReference type="Proteomes" id="UP000789525"/>
    </source>
</evidence>